<dbReference type="GO" id="GO:0016616">
    <property type="term" value="F:oxidoreductase activity, acting on the CH-OH group of donors, NAD or NADP as acceptor"/>
    <property type="evidence" value="ECO:0007669"/>
    <property type="project" value="UniProtKB-ARBA"/>
</dbReference>
<dbReference type="GO" id="GO:0008270">
    <property type="term" value="F:zinc ion binding"/>
    <property type="evidence" value="ECO:0007669"/>
    <property type="project" value="InterPro"/>
</dbReference>
<dbReference type="Pfam" id="PF00107">
    <property type="entry name" value="ADH_zinc_N"/>
    <property type="match status" value="1"/>
</dbReference>
<evidence type="ECO:0000256" key="4">
    <source>
        <dbReference type="ARBA" id="ARBA00022833"/>
    </source>
</evidence>
<protein>
    <submittedName>
        <fullName evidence="8">NAD(P)-dependent alcohol dehydrogenase</fullName>
    </submittedName>
</protein>
<dbReference type="InterPro" id="IPR013149">
    <property type="entry name" value="ADH-like_C"/>
</dbReference>
<keyword evidence="3 6" id="KW-0479">Metal-binding</keyword>
<dbReference type="InterPro" id="IPR002328">
    <property type="entry name" value="ADH_Zn_CS"/>
</dbReference>
<comment type="caution">
    <text evidence="8">The sequence shown here is derived from an EMBL/GenBank/DDBJ whole genome shotgun (WGS) entry which is preliminary data.</text>
</comment>
<dbReference type="InterPro" id="IPR011032">
    <property type="entry name" value="GroES-like_sf"/>
</dbReference>
<dbReference type="CDD" id="cd08278">
    <property type="entry name" value="benzyl_alcohol_DH"/>
    <property type="match status" value="1"/>
</dbReference>
<gene>
    <name evidence="8" type="ORF">HX830_18460</name>
</gene>
<dbReference type="InterPro" id="IPR013154">
    <property type="entry name" value="ADH-like_N"/>
</dbReference>
<accession>A0A7Y7WVB5</accession>
<dbReference type="SUPFAM" id="SSF51735">
    <property type="entry name" value="NAD(P)-binding Rossmann-fold domains"/>
    <property type="match status" value="1"/>
</dbReference>
<dbReference type="AlphaFoldDB" id="A0A7Y7WVB5"/>
<evidence type="ECO:0000256" key="1">
    <source>
        <dbReference type="ARBA" id="ARBA00001947"/>
    </source>
</evidence>
<dbReference type="Pfam" id="PF08240">
    <property type="entry name" value="ADH_N"/>
    <property type="match status" value="1"/>
</dbReference>
<dbReference type="FunFam" id="3.40.50.720:FF:000003">
    <property type="entry name" value="S-(hydroxymethyl)glutathione dehydrogenase"/>
    <property type="match status" value="1"/>
</dbReference>
<dbReference type="SUPFAM" id="SSF50129">
    <property type="entry name" value="GroES-like"/>
    <property type="match status" value="1"/>
</dbReference>
<evidence type="ECO:0000256" key="3">
    <source>
        <dbReference type="ARBA" id="ARBA00022723"/>
    </source>
</evidence>
<comment type="similarity">
    <text evidence="2 6">Belongs to the zinc-containing alcohol dehydrogenase family.</text>
</comment>
<dbReference type="Gene3D" id="3.90.180.10">
    <property type="entry name" value="Medium-chain alcohol dehydrogenases, catalytic domain"/>
    <property type="match status" value="1"/>
</dbReference>
<evidence type="ECO:0000256" key="6">
    <source>
        <dbReference type="RuleBase" id="RU361277"/>
    </source>
</evidence>
<evidence type="ECO:0000259" key="7">
    <source>
        <dbReference type="SMART" id="SM00829"/>
    </source>
</evidence>
<comment type="cofactor">
    <cofactor evidence="1 6">
        <name>Zn(2+)</name>
        <dbReference type="ChEBI" id="CHEBI:29105"/>
    </cofactor>
</comment>
<dbReference type="InterPro" id="IPR036291">
    <property type="entry name" value="NAD(P)-bd_dom_sf"/>
</dbReference>
<dbReference type="RefSeq" id="WP_152741451.1">
    <property type="nucleotide sequence ID" value="NZ_JACAQA010000015.1"/>
</dbReference>
<dbReference type="EMBL" id="JACAQA010000015">
    <property type="protein sequence ID" value="NWB86863.1"/>
    <property type="molecule type" value="Genomic_DNA"/>
</dbReference>
<dbReference type="PANTHER" id="PTHR43350">
    <property type="entry name" value="NAD-DEPENDENT ALCOHOL DEHYDROGENASE"/>
    <property type="match status" value="1"/>
</dbReference>
<reference evidence="8 9" key="1">
    <citation type="submission" date="2020-04" db="EMBL/GenBank/DDBJ databases">
        <title>Molecular characterization of pseudomonads from Agaricus bisporus reveal novel blotch 2 pathogens in Western Europe.</title>
        <authorList>
            <person name="Taparia T."/>
            <person name="Krijger M."/>
            <person name="Haynes E."/>
            <person name="Elpinstone J.G."/>
            <person name="Noble R."/>
            <person name="Van Der Wolf J."/>
        </authorList>
    </citation>
    <scope>NUCLEOTIDE SEQUENCE [LARGE SCALE GENOMIC DNA]</scope>
    <source>
        <strain evidence="8 9">G9001</strain>
    </source>
</reference>
<dbReference type="Gene3D" id="3.40.50.720">
    <property type="entry name" value="NAD(P)-binding Rossmann-like Domain"/>
    <property type="match status" value="1"/>
</dbReference>
<keyword evidence="4 6" id="KW-0862">Zinc</keyword>
<name>A0A7Y7WVB5_9PSED</name>
<evidence type="ECO:0000313" key="8">
    <source>
        <dbReference type="EMBL" id="NWB86863.1"/>
    </source>
</evidence>
<dbReference type="PROSITE" id="PS00059">
    <property type="entry name" value="ADH_ZINC"/>
    <property type="match status" value="1"/>
</dbReference>
<feature type="domain" description="Enoyl reductase (ER)" evidence="7">
    <location>
        <begin position="20"/>
        <end position="372"/>
    </location>
</feature>
<evidence type="ECO:0000313" key="9">
    <source>
        <dbReference type="Proteomes" id="UP000522864"/>
    </source>
</evidence>
<evidence type="ECO:0000256" key="2">
    <source>
        <dbReference type="ARBA" id="ARBA00008072"/>
    </source>
</evidence>
<keyword evidence="5" id="KW-0560">Oxidoreductase</keyword>
<sequence>MQQPQSNPHRAKAAVIREKGGRFLMEEIQLQAPRADEVLVRVVACGVCHTDLIVRDQYFPCPLPMVLGHEGSGVIEALGADVKDFSVGDHVVMSYLSCGHCEPCSTGEATYCTHTFALNFGGSRLDGSGSTRDSHGHAIHDHFFGQSSFATYSIANRRNLVKVDKSLPLELLGPLGCGVQTGAGAVLNVLQPKAGTSFAVFGAGAVGLSALMAARIAGATTLIAVDITPGRLELARSLGATHVVNSLEVDPVEEVRRITAGGAHCTLETSGRPAVLRQAIDALRARGTCAIVGAPPAGTEASFDVNEVMTQGRTIRGVIEGESIPSVFIPRLLELYRQGRFPFDKLVRFYDFDDINQAVADAQSGLTVKPILRMG</sequence>
<dbReference type="SMART" id="SM00829">
    <property type="entry name" value="PKS_ER"/>
    <property type="match status" value="1"/>
</dbReference>
<dbReference type="Proteomes" id="UP000522864">
    <property type="component" value="Unassembled WGS sequence"/>
</dbReference>
<proteinExistence type="inferred from homology"/>
<dbReference type="InterPro" id="IPR020843">
    <property type="entry name" value="ER"/>
</dbReference>
<dbReference type="PANTHER" id="PTHR43350:SF2">
    <property type="entry name" value="GROES-LIKE ZINC-BINDING ALCOHOL DEHYDROGENASE FAMILY PROTEIN"/>
    <property type="match status" value="1"/>
</dbReference>
<evidence type="ECO:0000256" key="5">
    <source>
        <dbReference type="ARBA" id="ARBA00023002"/>
    </source>
</evidence>
<organism evidence="8 9">
    <name type="scientific">Pseudomonas gingeri</name>
    <dbReference type="NCBI Taxonomy" id="117681"/>
    <lineage>
        <taxon>Bacteria</taxon>
        <taxon>Pseudomonadati</taxon>
        <taxon>Pseudomonadota</taxon>
        <taxon>Gammaproteobacteria</taxon>
        <taxon>Pseudomonadales</taxon>
        <taxon>Pseudomonadaceae</taxon>
        <taxon>Pseudomonas</taxon>
    </lineage>
</organism>